<evidence type="ECO:0000256" key="5">
    <source>
        <dbReference type="ARBA" id="ARBA00023163"/>
    </source>
</evidence>
<dbReference type="Pfam" id="PF00072">
    <property type="entry name" value="Response_reg"/>
    <property type="match status" value="1"/>
</dbReference>
<gene>
    <name evidence="7" type="ORF">LCGC14_0735110</name>
</gene>
<keyword evidence="4" id="KW-0238">DNA-binding</keyword>
<dbReference type="PANTHER" id="PTHR44591:SF3">
    <property type="entry name" value="RESPONSE REGULATORY DOMAIN-CONTAINING PROTEIN"/>
    <property type="match status" value="1"/>
</dbReference>
<organism evidence="7">
    <name type="scientific">marine sediment metagenome</name>
    <dbReference type="NCBI Taxonomy" id="412755"/>
    <lineage>
        <taxon>unclassified sequences</taxon>
        <taxon>metagenomes</taxon>
        <taxon>ecological metagenomes</taxon>
    </lineage>
</organism>
<evidence type="ECO:0000256" key="1">
    <source>
        <dbReference type="ARBA" id="ARBA00022553"/>
    </source>
</evidence>
<feature type="domain" description="Response regulatory" evidence="6">
    <location>
        <begin position="3"/>
        <end position="120"/>
    </location>
</feature>
<accession>A0A0F9STI9</accession>
<proteinExistence type="predicted"/>
<keyword evidence="3" id="KW-0805">Transcription regulation</keyword>
<evidence type="ECO:0000259" key="6">
    <source>
        <dbReference type="PROSITE" id="PS50110"/>
    </source>
</evidence>
<sequence length="124" mass="14071">MEKILIVDDEEDFCYFVKKNLEAISNYKIIIATRGRKGIQIARKEKPDLILLDIMMPGIGGLEVLKKLKGNEKTQNIPIIMLTAKDEDKSRIKALGSFCDDYIIKPVENLVLKGKIHKVLSITK</sequence>
<keyword evidence="2" id="KW-0902">Two-component regulatory system</keyword>
<dbReference type="PROSITE" id="PS50110">
    <property type="entry name" value="RESPONSE_REGULATORY"/>
    <property type="match status" value="1"/>
</dbReference>
<dbReference type="InterPro" id="IPR001789">
    <property type="entry name" value="Sig_transdc_resp-reg_receiver"/>
</dbReference>
<dbReference type="InterPro" id="IPR050595">
    <property type="entry name" value="Bact_response_regulator"/>
</dbReference>
<comment type="caution">
    <text evidence="7">The sequence shown here is derived from an EMBL/GenBank/DDBJ whole genome shotgun (WGS) entry which is preliminary data.</text>
</comment>
<dbReference type="GO" id="GO:0003677">
    <property type="term" value="F:DNA binding"/>
    <property type="evidence" value="ECO:0007669"/>
    <property type="project" value="UniProtKB-KW"/>
</dbReference>
<dbReference type="GO" id="GO:0000160">
    <property type="term" value="P:phosphorelay signal transduction system"/>
    <property type="evidence" value="ECO:0007669"/>
    <property type="project" value="UniProtKB-KW"/>
</dbReference>
<dbReference type="InterPro" id="IPR011006">
    <property type="entry name" value="CheY-like_superfamily"/>
</dbReference>
<name>A0A0F9STI9_9ZZZZ</name>
<dbReference type="SUPFAM" id="SSF52172">
    <property type="entry name" value="CheY-like"/>
    <property type="match status" value="1"/>
</dbReference>
<dbReference type="EMBL" id="LAZR01001714">
    <property type="protein sequence ID" value="KKN40266.1"/>
    <property type="molecule type" value="Genomic_DNA"/>
</dbReference>
<evidence type="ECO:0000313" key="7">
    <source>
        <dbReference type="EMBL" id="KKN40266.1"/>
    </source>
</evidence>
<dbReference type="Gene3D" id="3.40.50.2300">
    <property type="match status" value="1"/>
</dbReference>
<reference evidence="7" key="1">
    <citation type="journal article" date="2015" name="Nature">
        <title>Complex archaea that bridge the gap between prokaryotes and eukaryotes.</title>
        <authorList>
            <person name="Spang A."/>
            <person name="Saw J.H."/>
            <person name="Jorgensen S.L."/>
            <person name="Zaremba-Niedzwiedzka K."/>
            <person name="Martijn J."/>
            <person name="Lind A.E."/>
            <person name="van Eijk R."/>
            <person name="Schleper C."/>
            <person name="Guy L."/>
            <person name="Ettema T.J."/>
        </authorList>
    </citation>
    <scope>NUCLEOTIDE SEQUENCE</scope>
</reference>
<evidence type="ECO:0000256" key="2">
    <source>
        <dbReference type="ARBA" id="ARBA00023012"/>
    </source>
</evidence>
<dbReference type="AlphaFoldDB" id="A0A0F9STI9"/>
<keyword evidence="5" id="KW-0804">Transcription</keyword>
<dbReference type="FunFam" id="3.40.50.2300:FF:000001">
    <property type="entry name" value="DNA-binding response regulator PhoB"/>
    <property type="match status" value="1"/>
</dbReference>
<evidence type="ECO:0000256" key="3">
    <source>
        <dbReference type="ARBA" id="ARBA00023015"/>
    </source>
</evidence>
<keyword evidence="1" id="KW-0597">Phosphoprotein</keyword>
<protein>
    <recommendedName>
        <fullName evidence="6">Response regulatory domain-containing protein</fullName>
    </recommendedName>
</protein>
<evidence type="ECO:0000256" key="4">
    <source>
        <dbReference type="ARBA" id="ARBA00023125"/>
    </source>
</evidence>
<dbReference type="SMART" id="SM00448">
    <property type="entry name" value="REC"/>
    <property type="match status" value="1"/>
</dbReference>
<dbReference type="CDD" id="cd17574">
    <property type="entry name" value="REC_OmpR"/>
    <property type="match status" value="1"/>
</dbReference>
<dbReference type="PANTHER" id="PTHR44591">
    <property type="entry name" value="STRESS RESPONSE REGULATOR PROTEIN 1"/>
    <property type="match status" value="1"/>
</dbReference>